<feature type="region of interest" description="Disordered" evidence="1">
    <location>
        <begin position="174"/>
        <end position="203"/>
    </location>
</feature>
<dbReference type="EMBL" id="HBII01035110">
    <property type="protein sequence ID" value="CAE0355756.1"/>
    <property type="molecule type" value="Transcribed_RNA"/>
</dbReference>
<name>A0A7S3JI56_9SPIT</name>
<dbReference type="AlphaFoldDB" id="A0A7S3JI56"/>
<gene>
    <name evidence="2" type="ORF">EHAR0213_LOCUS14673</name>
</gene>
<protein>
    <submittedName>
        <fullName evidence="2">Uncharacterized protein</fullName>
    </submittedName>
</protein>
<evidence type="ECO:0000256" key="1">
    <source>
        <dbReference type="SAM" id="MobiDB-lite"/>
    </source>
</evidence>
<feature type="region of interest" description="Disordered" evidence="1">
    <location>
        <begin position="1"/>
        <end position="22"/>
    </location>
</feature>
<feature type="compositionally biased region" description="Basic and acidic residues" evidence="1">
    <location>
        <begin position="10"/>
        <end position="22"/>
    </location>
</feature>
<accession>A0A7S3JI56</accession>
<proteinExistence type="predicted"/>
<evidence type="ECO:0000313" key="2">
    <source>
        <dbReference type="EMBL" id="CAE0355756.1"/>
    </source>
</evidence>
<feature type="compositionally biased region" description="Basic and acidic residues" evidence="1">
    <location>
        <begin position="183"/>
        <end position="203"/>
    </location>
</feature>
<reference evidence="2" key="1">
    <citation type="submission" date="2021-01" db="EMBL/GenBank/DDBJ databases">
        <authorList>
            <person name="Corre E."/>
            <person name="Pelletier E."/>
            <person name="Niang G."/>
            <person name="Scheremetjew M."/>
            <person name="Finn R."/>
            <person name="Kale V."/>
            <person name="Holt S."/>
            <person name="Cochrane G."/>
            <person name="Meng A."/>
            <person name="Brown T."/>
            <person name="Cohen L."/>
        </authorList>
    </citation>
    <scope>NUCLEOTIDE SEQUENCE</scope>
    <source>
        <strain evidence="2">FSP1.4</strain>
    </source>
</reference>
<organism evidence="2">
    <name type="scientific">Euplotes harpa</name>
    <dbReference type="NCBI Taxonomy" id="151035"/>
    <lineage>
        <taxon>Eukaryota</taxon>
        <taxon>Sar</taxon>
        <taxon>Alveolata</taxon>
        <taxon>Ciliophora</taxon>
        <taxon>Intramacronucleata</taxon>
        <taxon>Spirotrichea</taxon>
        <taxon>Hypotrichia</taxon>
        <taxon>Euplotida</taxon>
        <taxon>Euplotidae</taxon>
        <taxon>Euplotes</taxon>
    </lineage>
</organism>
<sequence length="203" mass="24125">MVSGTNISISHHESLHMDDERYSKEESKGYLMEDSMKVSQNAYRYKEKSDFLSIADRSSPTFRMKITKIKDTLKDKIDRSSFEEAVTLRDPYKSQTPDLGMHANEGLRWSHRKPSPFFGQFKPSQVAFNTRRNFELSNRLQLHNEGDHEFDYTDVRDRRRSPWPVVENLYMNSHRNSSIENEDTPRRSAMEKRKKNYKEDMLF</sequence>